<comment type="caution">
    <text evidence="1">The sequence shown here is derived from an EMBL/GenBank/DDBJ whole genome shotgun (WGS) entry which is preliminary data.</text>
</comment>
<name>A0ACB9MJH5_BAUVA</name>
<reference evidence="1 2" key="1">
    <citation type="journal article" date="2022" name="DNA Res.">
        <title>Chromosomal-level genome assembly of the orchid tree Bauhinia variegata (Leguminosae; Cercidoideae) supports the allotetraploid origin hypothesis of Bauhinia.</title>
        <authorList>
            <person name="Zhong Y."/>
            <person name="Chen Y."/>
            <person name="Zheng D."/>
            <person name="Pang J."/>
            <person name="Liu Y."/>
            <person name="Luo S."/>
            <person name="Meng S."/>
            <person name="Qian L."/>
            <person name="Wei D."/>
            <person name="Dai S."/>
            <person name="Zhou R."/>
        </authorList>
    </citation>
    <scope>NUCLEOTIDE SEQUENCE [LARGE SCALE GENOMIC DNA]</scope>
    <source>
        <strain evidence="1">BV-YZ2020</strain>
    </source>
</reference>
<accession>A0ACB9MJH5</accession>
<gene>
    <name evidence="1" type="ORF">L6164_022750</name>
</gene>
<sequence>MASSVSDSVFEGIEFFSEANNVLLMSLMEESQEDHDQYCGDDRLISMIQSLEAEISEPLLGYSACDHQIQRFEDGHVDGQDSSTSVIDHDYSWFDDMEVASSSQFDEMMNAWSSCGDEMEGIAMEYEFGNYGSDYSQFCYGVLLEQQHRESYLKQESSDAVFSS</sequence>
<keyword evidence="2" id="KW-1185">Reference proteome</keyword>
<proteinExistence type="predicted"/>
<dbReference type="EMBL" id="CM039434">
    <property type="protein sequence ID" value="KAI4323120.1"/>
    <property type="molecule type" value="Genomic_DNA"/>
</dbReference>
<protein>
    <submittedName>
        <fullName evidence="1">Uncharacterized protein</fullName>
    </submittedName>
</protein>
<evidence type="ECO:0000313" key="2">
    <source>
        <dbReference type="Proteomes" id="UP000828941"/>
    </source>
</evidence>
<organism evidence="1 2">
    <name type="scientific">Bauhinia variegata</name>
    <name type="common">Purple orchid tree</name>
    <name type="synonym">Phanera variegata</name>
    <dbReference type="NCBI Taxonomy" id="167791"/>
    <lineage>
        <taxon>Eukaryota</taxon>
        <taxon>Viridiplantae</taxon>
        <taxon>Streptophyta</taxon>
        <taxon>Embryophyta</taxon>
        <taxon>Tracheophyta</taxon>
        <taxon>Spermatophyta</taxon>
        <taxon>Magnoliopsida</taxon>
        <taxon>eudicotyledons</taxon>
        <taxon>Gunneridae</taxon>
        <taxon>Pentapetalae</taxon>
        <taxon>rosids</taxon>
        <taxon>fabids</taxon>
        <taxon>Fabales</taxon>
        <taxon>Fabaceae</taxon>
        <taxon>Cercidoideae</taxon>
        <taxon>Cercideae</taxon>
        <taxon>Bauhiniinae</taxon>
        <taxon>Bauhinia</taxon>
    </lineage>
</organism>
<evidence type="ECO:0000313" key="1">
    <source>
        <dbReference type="EMBL" id="KAI4323120.1"/>
    </source>
</evidence>
<dbReference type="Proteomes" id="UP000828941">
    <property type="component" value="Chromosome 9"/>
</dbReference>